<dbReference type="CTD" id="78777710"/>
<sequence length="93" mass="9944">MNTFDIPNLKDAFNSTDLGNATNSTAFGESRIITKDPYSAATIIGLITTGPTITAMYKTRYCNSYVAIILQMLTANMMILLGVLGASLFPVGT</sequence>
<dbReference type="KEGG" id="crq:GCK72_023728"/>
<dbReference type="RefSeq" id="XP_053579088.1">
    <property type="nucleotide sequence ID" value="XM_053735522.1"/>
</dbReference>
<keyword evidence="1" id="KW-1133">Transmembrane helix</keyword>
<organism evidence="2 3">
    <name type="scientific">Caenorhabditis remanei</name>
    <name type="common">Caenorhabditis vulgaris</name>
    <dbReference type="NCBI Taxonomy" id="31234"/>
    <lineage>
        <taxon>Eukaryota</taxon>
        <taxon>Metazoa</taxon>
        <taxon>Ecdysozoa</taxon>
        <taxon>Nematoda</taxon>
        <taxon>Chromadorea</taxon>
        <taxon>Rhabditida</taxon>
        <taxon>Rhabditina</taxon>
        <taxon>Rhabditomorpha</taxon>
        <taxon>Rhabditoidea</taxon>
        <taxon>Rhabditidae</taxon>
        <taxon>Peloderinae</taxon>
        <taxon>Caenorhabditis</taxon>
    </lineage>
</organism>
<proteinExistence type="predicted"/>
<dbReference type="EMBL" id="WUAV01000006">
    <property type="protein sequence ID" value="KAF1747266.1"/>
    <property type="molecule type" value="Genomic_DNA"/>
</dbReference>
<evidence type="ECO:0000256" key="1">
    <source>
        <dbReference type="SAM" id="Phobius"/>
    </source>
</evidence>
<name>A0A6A5FXE4_CAERE</name>
<keyword evidence="1" id="KW-0812">Transmembrane</keyword>
<keyword evidence="1" id="KW-0472">Membrane</keyword>
<evidence type="ECO:0000313" key="3">
    <source>
        <dbReference type="Proteomes" id="UP000483820"/>
    </source>
</evidence>
<gene>
    <name evidence="2" type="ORF">GCK72_023728</name>
</gene>
<dbReference type="AlphaFoldDB" id="A0A6A5FXE4"/>
<reference evidence="2 3" key="1">
    <citation type="submission" date="2019-12" db="EMBL/GenBank/DDBJ databases">
        <title>Chromosome-level assembly of the Caenorhabditis remanei genome.</title>
        <authorList>
            <person name="Teterina A.A."/>
            <person name="Willis J.H."/>
            <person name="Phillips P.C."/>
        </authorList>
    </citation>
    <scope>NUCLEOTIDE SEQUENCE [LARGE SCALE GENOMIC DNA]</scope>
    <source>
        <strain evidence="2 3">PX506</strain>
        <tissue evidence="2">Whole organism</tissue>
    </source>
</reference>
<accession>A0A6A5FXE4</accession>
<dbReference type="GeneID" id="78777710"/>
<comment type="caution">
    <text evidence="2">The sequence shown here is derived from an EMBL/GenBank/DDBJ whole genome shotgun (WGS) entry which is preliminary data.</text>
</comment>
<evidence type="ECO:0000313" key="2">
    <source>
        <dbReference type="EMBL" id="KAF1747266.1"/>
    </source>
</evidence>
<dbReference type="Proteomes" id="UP000483820">
    <property type="component" value="Chromosome X"/>
</dbReference>
<protein>
    <submittedName>
        <fullName evidence="2">Uncharacterized protein</fullName>
    </submittedName>
</protein>
<feature type="transmembrane region" description="Helical" evidence="1">
    <location>
        <begin position="65"/>
        <end position="89"/>
    </location>
</feature>